<dbReference type="AlphaFoldDB" id="A0A7S2XEW1"/>
<accession>A0A7S2XEW1</accession>
<dbReference type="InterPro" id="IPR042185">
    <property type="entry name" value="Serpin_sf_2"/>
</dbReference>
<feature type="region of interest" description="Disordered" evidence="1">
    <location>
        <begin position="309"/>
        <end position="338"/>
    </location>
</feature>
<sequence>MLIGICSFKAKWRYQFRGDYMKSASGKPGTGLFPVAQFKIDAFHRLRCRFMTLKGVKIPYMTSRDALVVNVDFATNGLQALIAVPRLNKRLQHIQNRRDRSAKRRDEKDDEGEMHLRPRIGVDRKSAYEEEQRTWRDPYDPPTLRSILQRNTKGFSENPDEEVEMKPLIEVINRMEANAAKGKFVSKLTLPMGKVEWSGNLKSAIREKFGISEIFESEGAELRGALHNQTDPAHITGVVQRARIELIPDGAEEPNEVRAEKLMKRENQRHVRVDSPFLIVIHREGQAIMMGSVRSVNSPDVDGRVETMGHDPWSEINKELKRQSASLDFEEDSDEEDC</sequence>
<evidence type="ECO:0000259" key="2">
    <source>
        <dbReference type="Pfam" id="PF00079"/>
    </source>
</evidence>
<name>A0A7S2XEW1_9EUKA</name>
<dbReference type="InterPro" id="IPR042178">
    <property type="entry name" value="Serpin_sf_1"/>
</dbReference>
<dbReference type="Pfam" id="PF00079">
    <property type="entry name" value="Serpin"/>
    <property type="match status" value="1"/>
</dbReference>
<feature type="compositionally biased region" description="Acidic residues" evidence="1">
    <location>
        <begin position="328"/>
        <end position="338"/>
    </location>
</feature>
<dbReference type="EMBL" id="HBHP01027601">
    <property type="protein sequence ID" value="CAD9773095.1"/>
    <property type="molecule type" value="Transcribed_RNA"/>
</dbReference>
<feature type="compositionally biased region" description="Basic and acidic residues" evidence="1">
    <location>
        <begin position="309"/>
        <end position="322"/>
    </location>
</feature>
<feature type="region of interest" description="Disordered" evidence="1">
    <location>
        <begin position="94"/>
        <end position="117"/>
    </location>
</feature>
<organism evidence="3">
    <name type="scientific">Lotharella oceanica</name>
    <dbReference type="NCBI Taxonomy" id="641309"/>
    <lineage>
        <taxon>Eukaryota</taxon>
        <taxon>Sar</taxon>
        <taxon>Rhizaria</taxon>
        <taxon>Cercozoa</taxon>
        <taxon>Chlorarachniophyceae</taxon>
        <taxon>Lotharella</taxon>
    </lineage>
</organism>
<dbReference type="Gene3D" id="3.30.497.10">
    <property type="entry name" value="Antithrombin, subunit I, domain 2"/>
    <property type="match status" value="1"/>
</dbReference>
<dbReference type="SUPFAM" id="SSF56574">
    <property type="entry name" value="Serpins"/>
    <property type="match status" value="1"/>
</dbReference>
<dbReference type="Gene3D" id="2.30.39.10">
    <property type="entry name" value="Alpha-1-antitrypsin, domain 1"/>
    <property type="match status" value="1"/>
</dbReference>
<gene>
    <name evidence="3" type="ORF">LSP00402_LOCUS17086</name>
</gene>
<dbReference type="InterPro" id="IPR036186">
    <property type="entry name" value="Serpin_sf"/>
</dbReference>
<evidence type="ECO:0000313" key="3">
    <source>
        <dbReference type="EMBL" id="CAD9773095.1"/>
    </source>
</evidence>
<feature type="compositionally biased region" description="Basic and acidic residues" evidence="1">
    <location>
        <begin position="96"/>
        <end position="117"/>
    </location>
</feature>
<reference evidence="3" key="1">
    <citation type="submission" date="2021-01" db="EMBL/GenBank/DDBJ databases">
        <authorList>
            <person name="Corre E."/>
            <person name="Pelletier E."/>
            <person name="Niang G."/>
            <person name="Scheremetjew M."/>
            <person name="Finn R."/>
            <person name="Kale V."/>
            <person name="Holt S."/>
            <person name="Cochrane G."/>
            <person name="Meng A."/>
            <person name="Brown T."/>
            <person name="Cohen L."/>
        </authorList>
    </citation>
    <scope>NUCLEOTIDE SEQUENCE</scope>
    <source>
        <strain evidence="3">CCMP622</strain>
    </source>
</reference>
<dbReference type="InterPro" id="IPR023796">
    <property type="entry name" value="Serpin_dom"/>
</dbReference>
<feature type="domain" description="Serpin" evidence="2">
    <location>
        <begin position="166"/>
        <end position="294"/>
    </location>
</feature>
<proteinExistence type="predicted"/>
<evidence type="ECO:0000256" key="1">
    <source>
        <dbReference type="SAM" id="MobiDB-lite"/>
    </source>
</evidence>
<protein>
    <recommendedName>
        <fullName evidence="2">Serpin domain-containing protein</fullName>
    </recommendedName>
</protein>